<dbReference type="Proteomes" id="UP000553632">
    <property type="component" value="Unassembled WGS sequence"/>
</dbReference>
<feature type="compositionally biased region" description="Polar residues" evidence="2">
    <location>
        <begin position="403"/>
        <end position="413"/>
    </location>
</feature>
<gene>
    <name evidence="3" type="ORF">FOZ63_018048</name>
</gene>
<evidence type="ECO:0000313" key="4">
    <source>
        <dbReference type="Proteomes" id="UP000553632"/>
    </source>
</evidence>
<dbReference type="AlphaFoldDB" id="A0A7J6PSY6"/>
<feature type="non-terminal residue" evidence="3">
    <location>
        <position position="481"/>
    </location>
</feature>
<proteinExistence type="predicted"/>
<dbReference type="EMBL" id="JABANO010038001">
    <property type="protein sequence ID" value="KAF4699289.1"/>
    <property type="molecule type" value="Genomic_DNA"/>
</dbReference>
<feature type="coiled-coil region" evidence="1">
    <location>
        <begin position="39"/>
        <end position="73"/>
    </location>
</feature>
<name>A0A7J6PSY6_PEROL</name>
<sequence length="481" mass="54521">MYPAVVLRRDEKFTRQTSPLRHRMPVGITVFDEELNKGLRSIRQDRLKLTRENIDLKKRAEELLHEQADLRRLWVPSSGSTDAQEMPRSTALTSGSDDMLGEPQIVREGRARLEACCVELDVLRRLLVDCSRAESKVPAFACCSAEAHSQEKAASTDMIASAELGERLKAAATELESEVSTLSIMKHQSDIVFDLFGGTTDRLAFRNKRAGQRISELALENEILSKRVVRLEQALCDRDRRIEALQVARGCIVKVPFPTYWDNVGLAVSFEASSHRQEAFESGDPASFHAYVNQLEQRAKWLTKENSRLEALLRGGNVLDTRCNESLPESAAVVEPPTLYERYQRCLEYTERLQSLLEARKMEMMLDSPPRGVPGGSRWRRCPADLPTKPELNDGIKKERTNPGRSAMNTAGKRTQIPERPVPRRTGLSMLPHSKREPVPHPPFKEQEVLYAQVESNVERDVEYFFIPWNNVAVNSLEDSK</sequence>
<accession>A0A7J6PSY6</accession>
<feature type="compositionally biased region" description="Basic and acidic residues" evidence="2">
    <location>
        <begin position="391"/>
        <end position="402"/>
    </location>
</feature>
<keyword evidence="4" id="KW-1185">Reference proteome</keyword>
<reference evidence="3 4" key="1">
    <citation type="submission" date="2020-04" db="EMBL/GenBank/DDBJ databases">
        <title>Perkinsus olseni comparative genomics.</title>
        <authorList>
            <person name="Bogema D.R."/>
        </authorList>
    </citation>
    <scope>NUCLEOTIDE SEQUENCE [LARGE SCALE GENOMIC DNA]</scope>
    <source>
        <strain evidence="3 4">ATCC PRA-207</strain>
    </source>
</reference>
<organism evidence="3 4">
    <name type="scientific">Perkinsus olseni</name>
    <name type="common">Perkinsus atlanticus</name>
    <dbReference type="NCBI Taxonomy" id="32597"/>
    <lineage>
        <taxon>Eukaryota</taxon>
        <taxon>Sar</taxon>
        <taxon>Alveolata</taxon>
        <taxon>Perkinsozoa</taxon>
        <taxon>Perkinsea</taxon>
        <taxon>Perkinsida</taxon>
        <taxon>Perkinsidae</taxon>
        <taxon>Perkinsus</taxon>
    </lineage>
</organism>
<evidence type="ECO:0000313" key="3">
    <source>
        <dbReference type="EMBL" id="KAF4699289.1"/>
    </source>
</evidence>
<keyword evidence="1" id="KW-0175">Coiled coil</keyword>
<comment type="caution">
    <text evidence="3">The sequence shown here is derived from an EMBL/GenBank/DDBJ whole genome shotgun (WGS) entry which is preliminary data.</text>
</comment>
<protein>
    <submittedName>
        <fullName evidence="3">Uncharacterized protein</fullName>
    </submittedName>
</protein>
<feature type="region of interest" description="Disordered" evidence="2">
    <location>
        <begin position="367"/>
        <end position="442"/>
    </location>
</feature>
<evidence type="ECO:0000256" key="2">
    <source>
        <dbReference type="SAM" id="MobiDB-lite"/>
    </source>
</evidence>
<feature type="region of interest" description="Disordered" evidence="2">
    <location>
        <begin position="76"/>
        <end position="101"/>
    </location>
</feature>
<evidence type="ECO:0000256" key="1">
    <source>
        <dbReference type="SAM" id="Coils"/>
    </source>
</evidence>